<comment type="caution">
    <text evidence="5">The sequence shown here is derived from an EMBL/GenBank/DDBJ whole genome shotgun (WGS) entry which is preliminary data.</text>
</comment>
<sequence length="179" mass="19577">MAHRDHIIRGRHLRASNNQSPPAPLTFANGNETISSTISEALDTGSDLFWLPCDCLNSNTCVTGLQTSSGQVVNLNIYSPNASSTSKRVPCGSNTCAVQISVSQPIVIVLIVMPMFQMTLQLLDFDDDQSKAVDALVTFGRLFFVAFLATKIFGRNILSSEIILIYIISNINFKKKTGY</sequence>
<dbReference type="EMBL" id="PKMF04000962">
    <property type="protein sequence ID" value="KAK7816054.1"/>
    <property type="molecule type" value="Genomic_DNA"/>
</dbReference>
<keyword evidence="5" id="KW-0378">Hydrolase</keyword>
<dbReference type="AlphaFoldDB" id="A0AAW0IP20"/>
<evidence type="ECO:0000313" key="5">
    <source>
        <dbReference type="EMBL" id="KAK7816054.1"/>
    </source>
</evidence>
<keyword evidence="3" id="KW-0812">Transmembrane</keyword>
<dbReference type="InterPro" id="IPR021109">
    <property type="entry name" value="Peptidase_aspartic_dom_sf"/>
</dbReference>
<dbReference type="Pfam" id="PF14543">
    <property type="entry name" value="TAXi_N"/>
    <property type="match status" value="1"/>
</dbReference>
<protein>
    <submittedName>
        <fullName evidence="5">Aspartyl protease family protein 1</fullName>
    </submittedName>
</protein>
<proteinExistence type="inferred from homology"/>
<feature type="transmembrane region" description="Helical" evidence="3">
    <location>
        <begin position="136"/>
        <end position="154"/>
    </location>
</feature>
<dbReference type="GO" id="GO:0006508">
    <property type="term" value="P:proteolysis"/>
    <property type="evidence" value="ECO:0007669"/>
    <property type="project" value="UniProtKB-KW"/>
</dbReference>
<feature type="region of interest" description="Disordered" evidence="2">
    <location>
        <begin position="1"/>
        <end position="22"/>
    </location>
</feature>
<evidence type="ECO:0000256" key="2">
    <source>
        <dbReference type="SAM" id="MobiDB-lite"/>
    </source>
</evidence>
<keyword evidence="3" id="KW-0472">Membrane</keyword>
<dbReference type="InterPro" id="IPR032861">
    <property type="entry name" value="TAXi_N"/>
</dbReference>
<keyword evidence="6" id="KW-1185">Reference proteome</keyword>
<feature type="transmembrane region" description="Helical" evidence="3">
    <location>
        <begin position="96"/>
        <end position="116"/>
    </location>
</feature>
<evidence type="ECO:0000259" key="4">
    <source>
        <dbReference type="Pfam" id="PF14543"/>
    </source>
</evidence>
<gene>
    <name evidence="5" type="primary">APF1_6</name>
    <name evidence="5" type="ORF">CFP56_000792</name>
</gene>
<evidence type="ECO:0000313" key="6">
    <source>
        <dbReference type="Proteomes" id="UP000237347"/>
    </source>
</evidence>
<comment type="similarity">
    <text evidence="1">Belongs to the peptidase A1 family.</text>
</comment>
<accession>A0AAW0IP20</accession>
<evidence type="ECO:0000256" key="3">
    <source>
        <dbReference type="SAM" id="Phobius"/>
    </source>
</evidence>
<dbReference type="Gene3D" id="2.40.70.10">
    <property type="entry name" value="Acid Proteases"/>
    <property type="match status" value="1"/>
</dbReference>
<reference evidence="5 6" key="1">
    <citation type="journal article" date="2018" name="Sci. Data">
        <title>The draft genome sequence of cork oak.</title>
        <authorList>
            <person name="Ramos A.M."/>
            <person name="Usie A."/>
            <person name="Barbosa P."/>
            <person name="Barros P.M."/>
            <person name="Capote T."/>
            <person name="Chaves I."/>
            <person name="Simoes F."/>
            <person name="Abreu I."/>
            <person name="Carrasquinho I."/>
            <person name="Faro C."/>
            <person name="Guimaraes J.B."/>
            <person name="Mendonca D."/>
            <person name="Nobrega F."/>
            <person name="Rodrigues L."/>
            <person name="Saibo N.J.M."/>
            <person name="Varela M.C."/>
            <person name="Egas C."/>
            <person name="Matos J."/>
            <person name="Miguel C.M."/>
            <person name="Oliveira M.M."/>
            <person name="Ricardo C.P."/>
            <person name="Goncalves S."/>
        </authorList>
    </citation>
    <scope>NUCLEOTIDE SEQUENCE [LARGE SCALE GENOMIC DNA]</scope>
    <source>
        <strain evidence="6">cv. HL8</strain>
    </source>
</reference>
<feature type="domain" description="Xylanase inhibitor N-terminal" evidence="4">
    <location>
        <begin position="39"/>
        <end position="97"/>
    </location>
</feature>
<organism evidence="5 6">
    <name type="scientific">Quercus suber</name>
    <name type="common">Cork oak</name>
    <dbReference type="NCBI Taxonomy" id="58331"/>
    <lineage>
        <taxon>Eukaryota</taxon>
        <taxon>Viridiplantae</taxon>
        <taxon>Streptophyta</taxon>
        <taxon>Embryophyta</taxon>
        <taxon>Tracheophyta</taxon>
        <taxon>Spermatophyta</taxon>
        <taxon>Magnoliopsida</taxon>
        <taxon>eudicotyledons</taxon>
        <taxon>Gunneridae</taxon>
        <taxon>Pentapetalae</taxon>
        <taxon>rosids</taxon>
        <taxon>fabids</taxon>
        <taxon>Fagales</taxon>
        <taxon>Fagaceae</taxon>
        <taxon>Quercus</taxon>
    </lineage>
</organism>
<dbReference type="Proteomes" id="UP000237347">
    <property type="component" value="Unassembled WGS sequence"/>
</dbReference>
<dbReference type="SUPFAM" id="SSF50630">
    <property type="entry name" value="Acid proteases"/>
    <property type="match status" value="1"/>
</dbReference>
<keyword evidence="3" id="KW-1133">Transmembrane helix</keyword>
<dbReference type="GO" id="GO:0008233">
    <property type="term" value="F:peptidase activity"/>
    <property type="evidence" value="ECO:0007669"/>
    <property type="project" value="UniProtKB-KW"/>
</dbReference>
<name>A0AAW0IP20_QUESU</name>
<keyword evidence="5" id="KW-0645">Protease</keyword>
<evidence type="ECO:0000256" key="1">
    <source>
        <dbReference type="ARBA" id="ARBA00007447"/>
    </source>
</evidence>